<dbReference type="AlphaFoldDB" id="A0A830H7W6"/>
<dbReference type="InterPro" id="IPR045139">
    <property type="entry name" value="Aladin"/>
</dbReference>
<sequence>MASSSLPLQVPSFQELELTQRPHVDERTIAEINGLLVCRSTTTTLAAHAAASIPLAALAVEAPLLALHESRVAGTQEASTEPAPPSAWHPLRPWLAVADPATGKVLVFDLSATLGGAGADAKAREALGANAAMRRSGMPPDALKPVLELSHAGVSHVSALAWRPRHPGQLLAACEGGYVLWTVCSPAAYVRPVSNSQSEGAAVRFGKHARGGAAAQPHPNATSSNTTAAAGDLASLAAFETAVLTKADATAASSSARFFASASAGNASRVVWRPDGRMAAAVGSCSKRDVATAYPRSKSPVSTLLEWVGEFLPSLGTASVHLVCPADGDGVQTVRTDAVDCTDAAFSPCGRYLLVVGASGRLRLYSTERFESVAFSLGESVAGIAWAPVQDTDEATAVVVLTGGTALSLVVPSAPPARTAALLPLTLPALPRLAQEKEGCKGVSWDARGLRLVISLGGGEAAVYQTVHTPVLVAHLMGFVRAFDTGRTQPSAFAYHPSWPRGALLAASMSGEGSAAVVPMVMDGA</sequence>
<dbReference type="PANTHER" id="PTHR14494:SF0">
    <property type="entry name" value="ALADIN"/>
    <property type="match status" value="1"/>
</dbReference>
<proteinExistence type="predicted"/>
<dbReference type="OrthoDB" id="411991at2759"/>
<dbReference type="GO" id="GO:0006913">
    <property type="term" value="P:nucleocytoplasmic transport"/>
    <property type="evidence" value="ECO:0007669"/>
    <property type="project" value="TreeGrafter"/>
</dbReference>
<organism evidence="2 3">
    <name type="scientific">Pycnococcus provasolii</name>
    <dbReference type="NCBI Taxonomy" id="41880"/>
    <lineage>
        <taxon>Eukaryota</taxon>
        <taxon>Viridiplantae</taxon>
        <taxon>Chlorophyta</taxon>
        <taxon>Pseudoscourfieldiophyceae</taxon>
        <taxon>Pseudoscourfieldiales</taxon>
        <taxon>Pycnococcaceae</taxon>
        <taxon>Pycnococcus</taxon>
    </lineage>
</organism>
<protein>
    <recommendedName>
        <fullName evidence="4">Anaphase-promoting complex subunit 4 WD40 domain-containing protein</fullName>
    </recommendedName>
</protein>
<comment type="caution">
    <text evidence="2">The sequence shown here is derived from an EMBL/GenBank/DDBJ whole genome shotgun (WGS) entry which is preliminary data.</text>
</comment>
<dbReference type="Proteomes" id="UP000660262">
    <property type="component" value="Unassembled WGS sequence"/>
</dbReference>
<accession>A0A830H7W6</accession>
<feature type="region of interest" description="Disordered" evidence="1">
    <location>
        <begin position="207"/>
        <end position="227"/>
    </location>
</feature>
<dbReference type="PANTHER" id="PTHR14494">
    <property type="entry name" value="ALADIN/ADRACALIN/AAAS"/>
    <property type="match status" value="1"/>
</dbReference>
<gene>
    <name evidence="2" type="ORF">PPROV_000184000</name>
</gene>
<dbReference type="Gene3D" id="2.130.10.10">
    <property type="entry name" value="YVTN repeat-like/Quinoprotein amine dehydrogenase"/>
    <property type="match status" value="1"/>
</dbReference>
<dbReference type="GO" id="GO:0005643">
    <property type="term" value="C:nuclear pore"/>
    <property type="evidence" value="ECO:0007669"/>
    <property type="project" value="TreeGrafter"/>
</dbReference>
<dbReference type="InterPro" id="IPR015943">
    <property type="entry name" value="WD40/YVTN_repeat-like_dom_sf"/>
</dbReference>
<keyword evidence="3" id="KW-1185">Reference proteome</keyword>
<dbReference type="SMART" id="SM00320">
    <property type="entry name" value="WD40"/>
    <property type="match status" value="2"/>
</dbReference>
<evidence type="ECO:0000256" key="1">
    <source>
        <dbReference type="SAM" id="MobiDB-lite"/>
    </source>
</evidence>
<dbReference type="EMBL" id="BNJQ01000004">
    <property type="protein sequence ID" value="GHP03085.1"/>
    <property type="molecule type" value="Genomic_DNA"/>
</dbReference>
<dbReference type="InterPro" id="IPR001680">
    <property type="entry name" value="WD40_rpt"/>
</dbReference>
<evidence type="ECO:0008006" key="4">
    <source>
        <dbReference type="Google" id="ProtNLM"/>
    </source>
</evidence>
<reference evidence="2" key="1">
    <citation type="submission" date="2020-10" db="EMBL/GenBank/DDBJ databases">
        <title>Unveiling of a novel bifunctional photoreceptor, Dualchrome1, isolated from a cosmopolitan green alga.</title>
        <authorList>
            <person name="Suzuki S."/>
            <person name="Kawachi M."/>
        </authorList>
    </citation>
    <scope>NUCLEOTIDE SEQUENCE</scope>
    <source>
        <strain evidence="2">NIES 2893</strain>
    </source>
</reference>
<dbReference type="SUPFAM" id="SSF82171">
    <property type="entry name" value="DPP6 N-terminal domain-like"/>
    <property type="match status" value="1"/>
</dbReference>
<name>A0A830H7W6_9CHLO</name>
<evidence type="ECO:0000313" key="2">
    <source>
        <dbReference type="EMBL" id="GHP03085.1"/>
    </source>
</evidence>
<evidence type="ECO:0000313" key="3">
    <source>
        <dbReference type="Proteomes" id="UP000660262"/>
    </source>
</evidence>